<evidence type="ECO:0000313" key="1">
    <source>
        <dbReference type="EMBL" id="OJX60949.1"/>
    </source>
</evidence>
<gene>
    <name evidence="1" type="ORF">BGO89_05135</name>
</gene>
<evidence type="ECO:0000313" key="2">
    <source>
        <dbReference type="Proteomes" id="UP000184233"/>
    </source>
</evidence>
<name>A0A1M3L617_9BACT</name>
<reference evidence="1 2" key="1">
    <citation type="submission" date="2016-09" db="EMBL/GenBank/DDBJ databases">
        <title>Genome-resolved meta-omics ties microbial dynamics to process performance in biotechnology for thiocyanate degradation.</title>
        <authorList>
            <person name="Kantor R.S."/>
            <person name="Huddy R.J."/>
            <person name="Iyer R."/>
            <person name="Thomas B.C."/>
            <person name="Brown C.T."/>
            <person name="Anantharaman K."/>
            <person name="Tringe S."/>
            <person name="Hettich R.L."/>
            <person name="Harrison S.T."/>
            <person name="Banfield J.F."/>
        </authorList>
    </citation>
    <scope>NUCLEOTIDE SEQUENCE [LARGE SCALE GENOMIC DNA]</scope>
    <source>
        <strain evidence="1">59-99</strain>
    </source>
</reference>
<protein>
    <submittedName>
        <fullName evidence="1">Uncharacterized protein</fullName>
    </submittedName>
</protein>
<comment type="caution">
    <text evidence="1">The sequence shown here is derived from an EMBL/GenBank/DDBJ whole genome shotgun (WGS) entry which is preliminary data.</text>
</comment>
<dbReference type="Proteomes" id="UP000184233">
    <property type="component" value="Unassembled WGS sequence"/>
</dbReference>
<organism evidence="1 2">
    <name type="scientific">Candidatus Kapaibacterium thiocyanatum</name>
    <dbReference type="NCBI Taxonomy" id="1895771"/>
    <lineage>
        <taxon>Bacteria</taxon>
        <taxon>Pseudomonadati</taxon>
        <taxon>Candidatus Kapaibacteriota</taxon>
        <taxon>Candidatus Kapaibacteriia</taxon>
        <taxon>Candidatus Kapaibacteriales</taxon>
        <taxon>Candidatus Kapaibacteriaceae</taxon>
        <taxon>Candidatus Kapaibacterium</taxon>
    </lineage>
</organism>
<proteinExistence type="predicted"/>
<dbReference type="EMBL" id="MKVH01000003">
    <property type="protein sequence ID" value="OJX60949.1"/>
    <property type="molecule type" value="Genomic_DNA"/>
</dbReference>
<dbReference type="AlphaFoldDB" id="A0A1M3L617"/>
<sequence>MVNDMDTIMYDHFLQSGLYRREDTGRIVLALPVDKHIGIQNVMTVGHSRLLIDVLDQFAKVVGSDTDSRERIGQTQGFTMICPHHTTDDHSRILVQCQIDRVRLPWNLALGQTRIAGAPST</sequence>
<accession>A0A1M3L617</accession>